<evidence type="ECO:0000256" key="1">
    <source>
        <dbReference type="ARBA" id="ARBA00011738"/>
    </source>
</evidence>
<evidence type="ECO:0000256" key="9">
    <source>
        <dbReference type="ARBA" id="ARBA00048248"/>
    </source>
</evidence>
<accession>A0A2G6KHA3</accession>
<evidence type="ECO:0000256" key="10">
    <source>
        <dbReference type="HAMAP-Rule" id="MF_02007"/>
    </source>
</evidence>
<comment type="subunit">
    <text evidence="1 10">Homodimer.</text>
</comment>
<name>A0A2G6KHA3_9BACT</name>
<feature type="binding site" evidence="10">
    <location>
        <position position="234"/>
    </location>
    <ligand>
        <name>ATP</name>
        <dbReference type="ChEBI" id="CHEBI:30616"/>
    </ligand>
</feature>
<feature type="short sequence motif" description="'HIGH' region" evidence="10">
    <location>
        <begin position="47"/>
        <end position="56"/>
    </location>
</feature>
<dbReference type="EC" id="6.1.1.1" evidence="10"/>
<dbReference type="Gene3D" id="3.40.50.620">
    <property type="entry name" value="HUPs"/>
    <property type="match status" value="1"/>
</dbReference>
<feature type="domain" description="RNA-binding S4" evidence="12">
    <location>
        <begin position="340"/>
        <end position="403"/>
    </location>
</feature>
<comment type="catalytic activity">
    <reaction evidence="9 10">
        <text>tRNA(Tyr) + L-tyrosine + ATP = L-tyrosyl-tRNA(Tyr) + AMP + diphosphate + H(+)</text>
        <dbReference type="Rhea" id="RHEA:10220"/>
        <dbReference type="Rhea" id="RHEA-COMP:9706"/>
        <dbReference type="Rhea" id="RHEA-COMP:9707"/>
        <dbReference type="ChEBI" id="CHEBI:15378"/>
        <dbReference type="ChEBI" id="CHEBI:30616"/>
        <dbReference type="ChEBI" id="CHEBI:33019"/>
        <dbReference type="ChEBI" id="CHEBI:58315"/>
        <dbReference type="ChEBI" id="CHEBI:78442"/>
        <dbReference type="ChEBI" id="CHEBI:78536"/>
        <dbReference type="ChEBI" id="CHEBI:456215"/>
        <dbReference type="EC" id="6.1.1.1"/>
    </reaction>
</comment>
<keyword evidence="4 10" id="KW-0547">Nucleotide-binding</keyword>
<proteinExistence type="inferred from homology"/>
<comment type="caution">
    <text evidence="13">The sequence shown here is derived from an EMBL/GenBank/DDBJ whole genome shotgun (WGS) entry which is preliminary data.</text>
</comment>
<dbReference type="PANTHER" id="PTHR11766">
    <property type="entry name" value="TYROSYL-TRNA SYNTHETASE"/>
    <property type="match status" value="1"/>
</dbReference>
<dbReference type="GO" id="GO:0005524">
    <property type="term" value="F:ATP binding"/>
    <property type="evidence" value="ECO:0007669"/>
    <property type="project" value="UniProtKB-UniRule"/>
</dbReference>
<keyword evidence="3 10" id="KW-0436">Ligase</keyword>
<evidence type="ECO:0000313" key="13">
    <source>
        <dbReference type="EMBL" id="PIE34189.1"/>
    </source>
</evidence>
<evidence type="ECO:0000256" key="8">
    <source>
        <dbReference type="ARBA" id="ARBA00023146"/>
    </source>
</evidence>
<dbReference type="InterPro" id="IPR024088">
    <property type="entry name" value="Tyr-tRNA-ligase_bac-type"/>
</dbReference>
<keyword evidence="8 10" id="KW-0030">Aminoacyl-tRNA synthetase</keyword>
<dbReference type="Pfam" id="PF00579">
    <property type="entry name" value="tRNA-synt_1b"/>
    <property type="match status" value="1"/>
</dbReference>
<dbReference type="Proteomes" id="UP000230821">
    <property type="component" value="Unassembled WGS sequence"/>
</dbReference>
<dbReference type="Gene3D" id="3.10.290.10">
    <property type="entry name" value="RNA-binding S4 domain"/>
    <property type="match status" value="1"/>
</dbReference>
<evidence type="ECO:0000313" key="14">
    <source>
        <dbReference type="Proteomes" id="UP000230821"/>
    </source>
</evidence>
<dbReference type="InterPro" id="IPR014729">
    <property type="entry name" value="Rossmann-like_a/b/a_fold"/>
</dbReference>
<evidence type="ECO:0000256" key="3">
    <source>
        <dbReference type="ARBA" id="ARBA00022598"/>
    </source>
</evidence>
<comment type="similarity">
    <text evidence="10">Belongs to the class-I aminoacyl-tRNA synthetase family. TyrS type 2 subfamily.</text>
</comment>
<comment type="function">
    <text evidence="10">Catalyzes the attachment of tyrosine to tRNA(Tyr) in a two-step reaction: tyrosine is first activated by ATP to form Tyr-AMP and then transferred to the acceptor end of tRNA(Tyr).</text>
</comment>
<dbReference type="Pfam" id="PF22421">
    <property type="entry name" value="SYY_C-terminal"/>
    <property type="match status" value="1"/>
</dbReference>
<evidence type="ECO:0000256" key="6">
    <source>
        <dbReference type="ARBA" id="ARBA00022884"/>
    </source>
</evidence>
<dbReference type="Gene3D" id="1.10.240.10">
    <property type="entry name" value="Tyrosyl-Transfer RNA Synthetase"/>
    <property type="match status" value="1"/>
</dbReference>
<dbReference type="InterPro" id="IPR002942">
    <property type="entry name" value="S4_RNA-bd"/>
</dbReference>
<dbReference type="FunFam" id="3.40.50.620:FF:000061">
    <property type="entry name" value="Tyrosine--tRNA ligase"/>
    <property type="match status" value="1"/>
</dbReference>
<evidence type="ECO:0000256" key="2">
    <source>
        <dbReference type="ARBA" id="ARBA00022490"/>
    </source>
</evidence>
<organism evidence="13 14">
    <name type="scientific">candidate division KSB3 bacterium</name>
    <dbReference type="NCBI Taxonomy" id="2044937"/>
    <lineage>
        <taxon>Bacteria</taxon>
        <taxon>candidate division KSB3</taxon>
    </lineage>
</organism>
<dbReference type="InterPro" id="IPR054608">
    <property type="entry name" value="SYY-like_C"/>
</dbReference>
<dbReference type="PANTHER" id="PTHR11766:SF1">
    <property type="entry name" value="TYROSINE--TRNA LIGASE"/>
    <property type="match status" value="1"/>
</dbReference>
<dbReference type="PRINTS" id="PR01040">
    <property type="entry name" value="TRNASYNTHTYR"/>
</dbReference>
<dbReference type="SUPFAM" id="SSF52374">
    <property type="entry name" value="Nucleotidylyl transferase"/>
    <property type="match status" value="1"/>
</dbReference>
<comment type="subcellular location">
    <subcellularLocation>
        <location evidence="10">Cytoplasm</location>
    </subcellularLocation>
</comment>
<keyword evidence="5 10" id="KW-0067">ATP-binding</keyword>
<keyword evidence="7 10" id="KW-0648">Protein biosynthesis</keyword>
<evidence type="ECO:0000259" key="12">
    <source>
        <dbReference type="SMART" id="SM00363"/>
    </source>
</evidence>
<evidence type="ECO:0000256" key="7">
    <source>
        <dbReference type="ARBA" id="ARBA00022917"/>
    </source>
</evidence>
<dbReference type="EMBL" id="PDSK01000091">
    <property type="protein sequence ID" value="PIE34189.1"/>
    <property type="molecule type" value="Genomic_DNA"/>
</dbReference>
<sequence>MFPSVNEQMDVISRGVVDLLPEEELVKKLERSLKGKTPLIIKLGCDPSRPDLHLGHTVVLRKMRQFQDLGHQAILIVGDFTGMIGDPSGKSATRPALTLEETRENGQSYFEQASHVLDGDKVKIVYNSDWLAKMNFEDVIKLASKYTVARMLERDEFENRYKKGEPISVHEFLYPLAQAMDSVAIKSDVELGGTDQKFNLLVGRDIQREYGMEPQIILTMPILPGTDGVQKMSKSLDNYIGVSESAKDIYGKTLSIADNLIYDYFELVTSVPKEHLEEIKAAAEQNPRDTKRRLARELVALYHSAEEAVQAEEEFDRIFIKKDVPDDIPDFTPDTDEKALWIVKLMVESGTAPSNGEARRLVKQGAVSIDGEKVGDADFEAPLDQAFVLKVGKRRFVKIVPKHV</sequence>
<dbReference type="NCBIfam" id="TIGR00234">
    <property type="entry name" value="tyrS"/>
    <property type="match status" value="1"/>
</dbReference>
<dbReference type="GO" id="GO:0005829">
    <property type="term" value="C:cytosol"/>
    <property type="evidence" value="ECO:0007669"/>
    <property type="project" value="TreeGrafter"/>
</dbReference>
<protein>
    <recommendedName>
        <fullName evidence="10">Tyrosine--tRNA ligase</fullName>
        <ecNumber evidence="10">6.1.1.1</ecNumber>
    </recommendedName>
    <alternativeName>
        <fullName evidence="10">Tyrosyl-tRNA synthetase</fullName>
        <shortName evidence="10">TyrRS</shortName>
    </alternativeName>
</protein>
<evidence type="ECO:0000256" key="4">
    <source>
        <dbReference type="ARBA" id="ARBA00022741"/>
    </source>
</evidence>
<dbReference type="PROSITE" id="PS50889">
    <property type="entry name" value="S4"/>
    <property type="match status" value="1"/>
</dbReference>
<keyword evidence="2 10" id="KW-0963">Cytoplasm</keyword>
<evidence type="ECO:0000256" key="5">
    <source>
        <dbReference type="ARBA" id="ARBA00022840"/>
    </source>
</evidence>
<gene>
    <name evidence="10" type="primary">tyrS</name>
    <name evidence="13" type="ORF">CSA56_08605</name>
</gene>
<dbReference type="InterPro" id="IPR036986">
    <property type="entry name" value="S4_RNA-bd_sf"/>
</dbReference>
<dbReference type="AlphaFoldDB" id="A0A2G6KHA3"/>
<reference evidence="13 14" key="1">
    <citation type="submission" date="2017-10" db="EMBL/GenBank/DDBJ databases">
        <title>Novel microbial diversity and functional potential in the marine mammal oral microbiome.</title>
        <authorList>
            <person name="Dudek N.K."/>
            <person name="Sun C.L."/>
            <person name="Burstein D."/>
            <person name="Kantor R.S."/>
            <person name="Aliaga Goltsman D.S."/>
            <person name="Bik E.M."/>
            <person name="Thomas B.C."/>
            <person name="Banfield J.F."/>
            <person name="Relman D.A."/>
        </authorList>
    </citation>
    <scope>NUCLEOTIDE SEQUENCE [LARGE SCALE GENOMIC DNA]</scope>
    <source>
        <strain evidence="13">DOLJORAL78_47_16</strain>
    </source>
</reference>
<dbReference type="GO" id="GO:0004831">
    <property type="term" value="F:tyrosine-tRNA ligase activity"/>
    <property type="evidence" value="ECO:0007669"/>
    <property type="project" value="UniProtKB-UniRule"/>
</dbReference>
<dbReference type="SMART" id="SM00363">
    <property type="entry name" value="S4"/>
    <property type="match status" value="1"/>
</dbReference>
<dbReference type="SUPFAM" id="SSF55174">
    <property type="entry name" value="Alpha-L RNA-binding motif"/>
    <property type="match status" value="1"/>
</dbReference>
<keyword evidence="6 11" id="KW-0694">RNA-binding</keyword>
<dbReference type="HAMAP" id="MF_02007">
    <property type="entry name" value="Tyr_tRNA_synth_type2"/>
    <property type="match status" value="1"/>
</dbReference>
<dbReference type="InterPro" id="IPR002307">
    <property type="entry name" value="Tyr-tRNA-ligase"/>
</dbReference>
<dbReference type="GO" id="GO:0003723">
    <property type="term" value="F:RNA binding"/>
    <property type="evidence" value="ECO:0007669"/>
    <property type="project" value="UniProtKB-KW"/>
</dbReference>
<feature type="short sequence motif" description="'KMSKS' region" evidence="10">
    <location>
        <begin position="231"/>
        <end position="235"/>
    </location>
</feature>
<dbReference type="GO" id="GO:0006437">
    <property type="term" value="P:tyrosyl-tRNA aminoacylation"/>
    <property type="evidence" value="ECO:0007669"/>
    <property type="project" value="UniProtKB-UniRule"/>
</dbReference>
<dbReference type="CDD" id="cd00805">
    <property type="entry name" value="TyrRS_core"/>
    <property type="match status" value="1"/>
</dbReference>
<dbReference type="InterPro" id="IPR024108">
    <property type="entry name" value="Tyr-tRNA-ligase_bac_2"/>
</dbReference>
<dbReference type="CDD" id="cd00165">
    <property type="entry name" value="S4"/>
    <property type="match status" value="1"/>
</dbReference>
<dbReference type="InterPro" id="IPR002305">
    <property type="entry name" value="aa-tRNA-synth_Ic"/>
</dbReference>
<evidence type="ECO:0000256" key="11">
    <source>
        <dbReference type="PROSITE-ProRule" id="PRU00182"/>
    </source>
</evidence>